<keyword evidence="3" id="KW-0963">Cytoplasm</keyword>
<accession>A0ABV5AI02</accession>
<dbReference type="CDD" id="cd07153">
    <property type="entry name" value="Fur_like"/>
    <property type="match status" value="1"/>
</dbReference>
<dbReference type="Proteomes" id="UP001579974">
    <property type="component" value="Unassembled WGS sequence"/>
</dbReference>
<reference evidence="9 10" key="1">
    <citation type="journal article" date="2024" name="Int. J. Mol. Sci.">
        <title>Exploration of Alicyclobacillus spp. Genome in Search of Antibiotic Resistance.</title>
        <authorList>
            <person name="Bucka-Kolendo J."/>
            <person name="Kiousi D.E."/>
            <person name="Dekowska A."/>
            <person name="Mikolajczuk-Szczyrba A."/>
            <person name="Karadedos D.M."/>
            <person name="Michael P."/>
            <person name="Galanis A."/>
            <person name="Sokolowska B."/>
        </authorList>
    </citation>
    <scope>NUCLEOTIDE SEQUENCE [LARGE SCALE GENOMIC DNA]</scope>
    <source>
        <strain evidence="9 10">KKP 3000</strain>
    </source>
</reference>
<dbReference type="PANTHER" id="PTHR33202">
    <property type="entry name" value="ZINC UPTAKE REGULATION PROTEIN"/>
    <property type="match status" value="1"/>
</dbReference>
<dbReference type="InterPro" id="IPR043135">
    <property type="entry name" value="Fur_C"/>
</dbReference>
<dbReference type="InterPro" id="IPR036388">
    <property type="entry name" value="WH-like_DNA-bd_sf"/>
</dbReference>
<keyword evidence="6" id="KW-0805">Transcription regulation</keyword>
<dbReference type="EMBL" id="JBDXSU010000010">
    <property type="protein sequence ID" value="MFB5191297.1"/>
    <property type="molecule type" value="Genomic_DNA"/>
</dbReference>
<evidence type="ECO:0000256" key="7">
    <source>
        <dbReference type="ARBA" id="ARBA00023125"/>
    </source>
</evidence>
<sequence>MQTTTEEILQKLKRAGLKFTGKRRETVDFFVRHKDKYMSAKEIYEHLKEMYSNISYDTVYRTLATLLEHNVIEHMEFRDGAARYRLMCHEEHHHHLVCLGCGSTFAIDACPMADLSSQICNFQVTNHRFEIYGYCSKCQAAS</sequence>
<proteinExistence type="inferred from homology"/>
<keyword evidence="8" id="KW-0804">Transcription</keyword>
<evidence type="ECO:0000313" key="9">
    <source>
        <dbReference type="EMBL" id="MFB5191297.1"/>
    </source>
</evidence>
<keyword evidence="10" id="KW-1185">Reference proteome</keyword>
<evidence type="ECO:0000256" key="3">
    <source>
        <dbReference type="ARBA" id="ARBA00022490"/>
    </source>
</evidence>
<dbReference type="Gene3D" id="1.10.10.10">
    <property type="entry name" value="Winged helix-like DNA-binding domain superfamily/Winged helix DNA-binding domain"/>
    <property type="match status" value="1"/>
</dbReference>
<evidence type="ECO:0000256" key="2">
    <source>
        <dbReference type="ARBA" id="ARBA00007957"/>
    </source>
</evidence>
<dbReference type="InterPro" id="IPR002481">
    <property type="entry name" value="FUR"/>
</dbReference>
<dbReference type="RefSeq" id="WP_368780829.1">
    <property type="nucleotide sequence ID" value="NZ_CP162940.1"/>
</dbReference>
<dbReference type="InterPro" id="IPR036390">
    <property type="entry name" value="WH_DNA-bd_sf"/>
</dbReference>
<name>A0ABV5AI02_9BACL</name>
<evidence type="ECO:0000256" key="6">
    <source>
        <dbReference type="ARBA" id="ARBA00023015"/>
    </source>
</evidence>
<dbReference type="Gene3D" id="3.30.1490.190">
    <property type="match status" value="1"/>
</dbReference>
<evidence type="ECO:0000256" key="5">
    <source>
        <dbReference type="ARBA" id="ARBA00022833"/>
    </source>
</evidence>
<keyword evidence="7" id="KW-0238">DNA-binding</keyword>
<organism evidence="9 10">
    <name type="scientific">Alicyclobacillus fastidiosus</name>
    <dbReference type="NCBI Taxonomy" id="392011"/>
    <lineage>
        <taxon>Bacteria</taxon>
        <taxon>Bacillati</taxon>
        <taxon>Bacillota</taxon>
        <taxon>Bacilli</taxon>
        <taxon>Bacillales</taxon>
        <taxon>Alicyclobacillaceae</taxon>
        <taxon>Alicyclobacillus</taxon>
    </lineage>
</organism>
<evidence type="ECO:0000256" key="1">
    <source>
        <dbReference type="ARBA" id="ARBA00004496"/>
    </source>
</evidence>
<keyword evidence="4" id="KW-0678">Repressor</keyword>
<dbReference type="Pfam" id="PF01475">
    <property type="entry name" value="FUR"/>
    <property type="match status" value="1"/>
</dbReference>
<comment type="caution">
    <text evidence="9">The sequence shown here is derived from an EMBL/GenBank/DDBJ whole genome shotgun (WGS) entry which is preliminary data.</text>
</comment>
<gene>
    <name evidence="9" type="ORF">KKP3000_000068</name>
</gene>
<evidence type="ECO:0000256" key="4">
    <source>
        <dbReference type="ARBA" id="ARBA00022491"/>
    </source>
</evidence>
<evidence type="ECO:0000256" key="8">
    <source>
        <dbReference type="ARBA" id="ARBA00023163"/>
    </source>
</evidence>
<protein>
    <submittedName>
        <fullName evidence="9">Transcriptional repressor</fullName>
    </submittedName>
</protein>
<dbReference type="PANTHER" id="PTHR33202:SF1">
    <property type="entry name" value="FERRIC UPTAKE REGULATION PROTEIN"/>
    <property type="match status" value="1"/>
</dbReference>
<keyword evidence="5" id="KW-0862">Zinc</keyword>
<comment type="similarity">
    <text evidence="2">Belongs to the Fur family.</text>
</comment>
<dbReference type="SUPFAM" id="SSF46785">
    <property type="entry name" value="Winged helix' DNA-binding domain"/>
    <property type="match status" value="1"/>
</dbReference>
<evidence type="ECO:0000313" key="10">
    <source>
        <dbReference type="Proteomes" id="UP001579974"/>
    </source>
</evidence>
<comment type="subcellular location">
    <subcellularLocation>
        <location evidence="1">Cytoplasm</location>
    </subcellularLocation>
</comment>